<feature type="compositionally biased region" description="Polar residues" evidence="3">
    <location>
        <begin position="340"/>
        <end position="350"/>
    </location>
</feature>
<dbReference type="Gene3D" id="1.10.10.60">
    <property type="entry name" value="Homeodomain-like"/>
    <property type="match status" value="1"/>
</dbReference>
<dbReference type="PROSITE" id="PS51294">
    <property type="entry name" value="HTH_MYB"/>
    <property type="match status" value="1"/>
</dbReference>
<sequence length="484" mass="55086">MDPDISGWILEFLLRQNTLDDETLNNLIHILPIPNTNPRLKKSLILRKIESDIKTGTIADHIIDYLESIIELDITENVYKPSEALKEAYRTIAMYCTIKSIEKNDKNEQSVENENENFANELKRVWSERVREMEECDNVRDEMLSWVKELEARIMKVDVCEIVLAMFKELDVVEVLSRYVNEAREMMGPSFIEVACETVLGDRELSKELGLDGGLSGRDVDVADVHSEGNDINGIDVYAYVEASRARVLPKNKQISHISHGRLGTHRGAKIVDPMETSHDQCDGIPTPEVDRVKEALEKSSSELHAVVKDPLPEALRYAESLNVNTSGENMARDHDVGGSTRNNDEVPSSSHDRKGKALEADGGEGLRGDQNERRKPSLMERNSTAHTVEWSDSIDTSDEGSPTRPHLNTPKKRTVSPLSIYNINKLAKQRKKRRWTVVEEDALRTGVHKYGKGNWKLILSMYRDIFEDRTEVDLKDKWRNLTR</sequence>
<keyword evidence="6" id="KW-0238">DNA-binding</keyword>
<dbReference type="GO" id="GO:0005634">
    <property type="term" value="C:nucleus"/>
    <property type="evidence" value="ECO:0007669"/>
    <property type="project" value="UniProtKB-SubCell"/>
</dbReference>
<dbReference type="PROSITE" id="PS50090">
    <property type="entry name" value="MYB_LIKE"/>
    <property type="match status" value="1"/>
</dbReference>
<feature type="domain" description="HTH myb-type" evidence="5">
    <location>
        <begin position="428"/>
        <end position="484"/>
    </location>
</feature>
<feature type="domain" description="Myb-like" evidence="4">
    <location>
        <begin position="428"/>
        <end position="483"/>
    </location>
</feature>
<comment type="subcellular location">
    <subcellularLocation>
        <location evidence="1">Nucleus</location>
    </subcellularLocation>
</comment>
<reference evidence="6 7" key="1">
    <citation type="journal article" date="2018" name="Mol. Plant">
        <title>The genome of Artemisia annua provides insight into the evolution of Asteraceae family and artemisinin biosynthesis.</title>
        <authorList>
            <person name="Shen Q."/>
            <person name="Zhang L."/>
            <person name="Liao Z."/>
            <person name="Wang S."/>
            <person name="Yan T."/>
            <person name="Shi P."/>
            <person name="Liu M."/>
            <person name="Fu X."/>
            <person name="Pan Q."/>
            <person name="Wang Y."/>
            <person name="Lv Z."/>
            <person name="Lu X."/>
            <person name="Zhang F."/>
            <person name="Jiang W."/>
            <person name="Ma Y."/>
            <person name="Chen M."/>
            <person name="Hao X."/>
            <person name="Li L."/>
            <person name="Tang Y."/>
            <person name="Lv G."/>
            <person name="Zhou Y."/>
            <person name="Sun X."/>
            <person name="Brodelius P.E."/>
            <person name="Rose J.K.C."/>
            <person name="Tang K."/>
        </authorList>
    </citation>
    <scope>NUCLEOTIDE SEQUENCE [LARGE SCALE GENOMIC DNA]</scope>
    <source>
        <strain evidence="7">cv. Huhao1</strain>
        <tissue evidence="6">Leaf</tissue>
    </source>
</reference>
<keyword evidence="2" id="KW-0539">Nucleus</keyword>
<dbReference type="EMBL" id="PKPP01000068">
    <property type="protein sequence ID" value="PWA98420.1"/>
    <property type="molecule type" value="Genomic_DNA"/>
</dbReference>
<keyword evidence="7" id="KW-1185">Reference proteome</keyword>
<keyword evidence="6" id="KW-0371">Homeobox</keyword>
<evidence type="ECO:0000313" key="7">
    <source>
        <dbReference type="Proteomes" id="UP000245207"/>
    </source>
</evidence>
<dbReference type="Proteomes" id="UP000245207">
    <property type="component" value="Unassembled WGS sequence"/>
</dbReference>
<dbReference type="InterPro" id="IPR009057">
    <property type="entry name" value="Homeodomain-like_sf"/>
</dbReference>
<evidence type="ECO:0000313" key="6">
    <source>
        <dbReference type="EMBL" id="PWA98420.1"/>
    </source>
</evidence>
<dbReference type="PANTHER" id="PTHR46993:SF6">
    <property type="entry name" value="MYB TRANSCRIPTION FACTOR"/>
    <property type="match status" value="1"/>
</dbReference>
<dbReference type="InterPro" id="IPR001005">
    <property type="entry name" value="SANT/Myb"/>
</dbReference>
<dbReference type="OrthoDB" id="608866at2759"/>
<dbReference type="CDD" id="cd11660">
    <property type="entry name" value="SANT_TRF"/>
    <property type="match status" value="1"/>
</dbReference>
<dbReference type="Pfam" id="PF00249">
    <property type="entry name" value="Myb_DNA-binding"/>
    <property type="match status" value="1"/>
</dbReference>
<dbReference type="GO" id="GO:0003677">
    <property type="term" value="F:DNA binding"/>
    <property type="evidence" value="ECO:0007669"/>
    <property type="project" value="UniProtKB-KW"/>
</dbReference>
<dbReference type="InterPro" id="IPR017930">
    <property type="entry name" value="Myb_dom"/>
</dbReference>
<feature type="compositionally biased region" description="Basic and acidic residues" evidence="3">
    <location>
        <begin position="351"/>
        <end position="379"/>
    </location>
</feature>
<evidence type="ECO:0000259" key="4">
    <source>
        <dbReference type="PROSITE" id="PS50090"/>
    </source>
</evidence>
<dbReference type="SMART" id="SM00717">
    <property type="entry name" value="SANT"/>
    <property type="match status" value="1"/>
</dbReference>
<gene>
    <name evidence="6" type="ORF">CTI12_AA019350</name>
</gene>
<organism evidence="6 7">
    <name type="scientific">Artemisia annua</name>
    <name type="common">Sweet wormwood</name>
    <dbReference type="NCBI Taxonomy" id="35608"/>
    <lineage>
        <taxon>Eukaryota</taxon>
        <taxon>Viridiplantae</taxon>
        <taxon>Streptophyta</taxon>
        <taxon>Embryophyta</taxon>
        <taxon>Tracheophyta</taxon>
        <taxon>Spermatophyta</taxon>
        <taxon>Magnoliopsida</taxon>
        <taxon>eudicotyledons</taxon>
        <taxon>Gunneridae</taxon>
        <taxon>Pentapetalae</taxon>
        <taxon>asterids</taxon>
        <taxon>campanulids</taxon>
        <taxon>Asterales</taxon>
        <taxon>Asteraceae</taxon>
        <taxon>Asteroideae</taxon>
        <taxon>Anthemideae</taxon>
        <taxon>Artemisiinae</taxon>
        <taxon>Artemisia</taxon>
    </lineage>
</organism>
<evidence type="ECO:0000259" key="5">
    <source>
        <dbReference type="PROSITE" id="PS51294"/>
    </source>
</evidence>
<proteinExistence type="predicted"/>
<dbReference type="AlphaFoldDB" id="A0A2U1QK75"/>
<evidence type="ECO:0000256" key="2">
    <source>
        <dbReference type="ARBA" id="ARBA00023242"/>
    </source>
</evidence>
<dbReference type="PANTHER" id="PTHR46993">
    <property type="entry name" value="MYB TRANSCRIPTION FACTOR"/>
    <property type="match status" value="1"/>
</dbReference>
<protein>
    <submittedName>
        <fullName evidence="6">Homeodomain-like protein</fullName>
    </submittedName>
</protein>
<feature type="region of interest" description="Disordered" evidence="3">
    <location>
        <begin position="323"/>
        <end position="416"/>
    </location>
</feature>
<comment type="caution">
    <text evidence="6">The sequence shown here is derived from an EMBL/GenBank/DDBJ whole genome shotgun (WGS) entry which is preliminary data.</text>
</comment>
<evidence type="ECO:0000256" key="3">
    <source>
        <dbReference type="SAM" id="MobiDB-lite"/>
    </source>
</evidence>
<dbReference type="SUPFAM" id="SSF46689">
    <property type="entry name" value="Homeodomain-like"/>
    <property type="match status" value="1"/>
</dbReference>
<accession>A0A2U1QK75</accession>
<dbReference type="STRING" id="35608.A0A2U1QK75"/>
<name>A0A2U1QK75_ARTAN</name>
<evidence type="ECO:0000256" key="1">
    <source>
        <dbReference type="ARBA" id="ARBA00004123"/>
    </source>
</evidence>